<dbReference type="SUPFAM" id="SSF109993">
    <property type="entry name" value="VPS9 domain"/>
    <property type="match status" value="1"/>
</dbReference>
<dbReference type="GO" id="GO:0005886">
    <property type="term" value="C:plasma membrane"/>
    <property type="evidence" value="ECO:0007669"/>
    <property type="project" value="TreeGrafter"/>
</dbReference>
<dbReference type="GO" id="GO:0005770">
    <property type="term" value="C:late endosome"/>
    <property type="evidence" value="ECO:0007669"/>
    <property type="project" value="TreeGrafter"/>
</dbReference>
<sequence>MKSINLKYPNLYIQKLFYTYFELNVYDKLWPIYINSPKSESDSLLNSAYDGICLISINQPGIHEQNPKRQSILEKKCQSAISEFKKLTFSNSSFEKCEILVNTFQILSEKIIDTDFNEKIVINADTLIPLLIFVICHSKVKNLNKHLDYIKNFYFSDVKLSKGFLGYIISTFDAVLNYFNKENINQLISFGIENKSIWNAIDSCDYAKIDNLLNDYNENLKEIKSDSFIRCRNFPSGTSVLMYSLRKILNCENYELQNKINFFTHLLSFENIFSLDDILDDISTDERETLLIASLKIEPMENIENDIPHLLIQILLKSDTSEKEIENFVCQSDVHQKHLGHYIAQYPALLPLIGKYIDWKQKDNVGQPAYLSALRSYDMKDYNNFIEEVTKSVIEWCIRKNEWFDDKDMLDSKGNTIWHAVRDPSTLDLLLKSFNRNSKLFNKSKININRTNNAMLTPLMQYIKFNRLENVKLIVNDERLKLMLADEKYHLTASDYIKVERLARNWTEESENQIMSSSTSDEQVNYNIMNLIDNALVDLLATEVENKGSAFSRMKYNSERCIVLHIHNIITNPDGETFLTNNKHTLEEFKKVAKLLKLEFPFSFIGNDVNLNSWFPNTREISNKVNVSYFNKNRLNMLLFSLNVFLKMYMSNHTTQQSELLWEFLVMSKKLNELESIKRINIKMENLKENLCPTGEIFVLKPDDILSMQNFLKYSTREISSFAQLLDRLYRISIFHEKKSNNYLYVWCNLQEFGGFTENGSMYKAFSPIVNFFQYVQSEAQKNDNLENNYFNEHIRLLKLSVEELVSQINNFAEKKMTRWWFLYGELQKIKQGFTHYKTDGSVDLTKFGIVEDESNNETNGKTDVLDKILKEVEFLLGSMDEIKLKSLIDRTTMSSQNDKLTKAATDSIKKMSESFDKNNTSSSYLPFLNSKKYSSFEELVKCLSDYEKEFSYLNVQIKLVYESIAVEISNFYEFKRTFLKSAFKKYSQMRIEMLKEQYVILQTIHSKS</sequence>
<feature type="domain" description="VPS9" evidence="2">
    <location>
        <begin position="39"/>
        <end position="188"/>
    </location>
</feature>
<evidence type="ECO:0000313" key="3">
    <source>
        <dbReference type="EMBL" id="GME69123.1"/>
    </source>
</evidence>
<dbReference type="Proteomes" id="UP001165120">
    <property type="component" value="Unassembled WGS sequence"/>
</dbReference>
<comment type="similarity">
    <text evidence="1">Belongs to the UPF0507 family.</text>
</comment>
<gene>
    <name evidence="3" type="ORF">Cboi02_000209200</name>
</gene>
<keyword evidence="4" id="KW-1185">Reference proteome</keyword>
<dbReference type="EMBL" id="BSXN01000583">
    <property type="protein sequence ID" value="GME69123.1"/>
    <property type="molecule type" value="Genomic_DNA"/>
</dbReference>
<reference evidence="3" key="1">
    <citation type="submission" date="2023-04" db="EMBL/GenBank/DDBJ databases">
        <title>Candida boidinii NBRC 10035.</title>
        <authorList>
            <person name="Ichikawa N."/>
            <person name="Sato H."/>
            <person name="Tonouchi N."/>
        </authorList>
    </citation>
    <scope>NUCLEOTIDE SEQUENCE</scope>
    <source>
        <strain evidence="3">NBRC 10035</strain>
    </source>
</reference>
<evidence type="ECO:0000313" key="4">
    <source>
        <dbReference type="Proteomes" id="UP001165120"/>
    </source>
</evidence>
<dbReference type="PANTHER" id="PTHR24170">
    <property type="entry name" value="ANKYRIN REPEAT DOMAIN-CONTAINING PROTEIN 27"/>
    <property type="match status" value="1"/>
</dbReference>
<evidence type="ECO:0000259" key="2">
    <source>
        <dbReference type="PROSITE" id="PS51205"/>
    </source>
</evidence>
<comment type="caution">
    <text evidence="3">The sequence shown here is derived from an EMBL/GenBank/DDBJ whole genome shotgun (WGS) entry which is preliminary data.</text>
</comment>
<dbReference type="PANTHER" id="PTHR24170:SF1">
    <property type="entry name" value="DOMAIN PROTEIN, PUTATIVE (AFU_ORTHOLOGUE AFUA_1G09870)-RELATED"/>
    <property type="match status" value="1"/>
</dbReference>
<dbReference type="PROSITE" id="PS51205">
    <property type="entry name" value="VPS9"/>
    <property type="match status" value="1"/>
</dbReference>
<protein>
    <submittedName>
        <fullName evidence="3">Unnamed protein product</fullName>
    </submittedName>
</protein>
<dbReference type="InterPro" id="IPR037191">
    <property type="entry name" value="VPS9_dom_sf"/>
</dbReference>
<proteinExistence type="inferred from homology"/>
<dbReference type="GO" id="GO:0005769">
    <property type="term" value="C:early endosome"/>
    <property type="evidence" value="ECO:0007669"/>
    <property type="project" value="TreeGrafter"/>
</dbReference>
<dbReference type="GO" id="GO:0030133">
    <property type="term" value="C:transport vesicle"/>
    <property type="evidence" value="ECO:0007669"/>
    <property type="project" value="TreeGrafter"/>
</dbReference>
<dbReference type="InterPro" id="IPR051248">
    <property type="entry name" value="UPF0507/Ank_repeat_27"/>
</dbReference>
<name>A0A9W6SXE0_CANBO</name>
<dbReference type="Gene3D" id="1.20.1050.80">
    <property type="entry name" value="VPS9 domain"/>
    <property type="match status" value="1"/>
</dbReference>
<dbReference type="GO" id="GO:0097422">
    <property type="term" value="C:tubular endosome"/>
    <property type="evidence" value="ECO:0007669"/>
    <property type="project" value="TreeGrafter"/>
</dbReference>
<dbReference type="InterPro" id="IPR003123">
    <property type="entry name" value="VPS9"/>
</dbReference>
<organism evidence="3 4">
    <name type="scientific">Candida boidinii</name>
    <name type="common">Yeast</name>
    <dbReference type="NCBI Taxonomy" id="5477"/>
    <lineage>
        <taxon>Eukaryota</taxon>
        <taxon>Fungi</taxon>
        <taxon>Dikarya</taxon>
        <taxon>Ascomycota</taxon>
        <taxon>Saccharomycotina</taxon>
        <taxon>Pichiomycetes</taxon>
        <taxon>Pichiales</taxon>
        <taxon>Pichiaceae</taxon>
        <taxon>Ogataea</taxon>
        <taxon>Ogataea/Candida clade</taxon>
    </lineage>
</organism>
<accession>A0A9W6SXE0</accession>
<dbReference type="GO" id="GO:0045022">
    <property type="term" value="P:early endosome to late endosome transport"/>
    <property type="evidence" value="ECO:0007669"/>
    <property type="project" value="TreeGrafter"/>
</dbReference>
<evidence type="ECO:0000256" key="1">
    <source>
        <dbReference type="ARBA" id="ARBA00007428"/>
    </source>
</evidence>
<dbReference type="AlphaFoldDB" id="A0A9W6SXE0"/>
<dbReference type="Pfam" id="PF02204">
    <property type="entry name" value="VPS9"/>
    <property type="match status" value="1"/>
</dbReference>
<dbReference type="GO" id="GO:0005085">
    <property type="term" value="F:guanyl-nucleotide exchange factor activity"/>
    <property type="evidence" value="ECO:0007669"/>
    <property type="project" value="TreeGrafter"/>
</dbReference>
<dbReference type="GO" id="GO:0000149">
    <property type="term" value="F:SNARE binding"/>
    <property type="evidence" value="ECO:0007669"/>
    <property type="project" value="TreeGrafter"/>
</dbReference>